<dbReference type="SUPFAM" id="SSF57440">
    <property type="entry name" value="Kringle-like"/>
    <property type="match status" value="1"/>
</dbReference>
<dbReference type="GO" id="GO:0004714">
    <property type="term" value="F:transmembrane receptor protein tyrosine kinase activity"/>
    <property type="evidence" value="ECO:0007669"/>
    <property type="project" value="UniProtKB-EC"/>
</dbReference>
<keyword evidence="10 21" id="KW-0547">Nucleotide-binding</keyword>
<dbReference type="PRINTS" id="PR00109">
    <property type="entry name" value="TYRKINASE"/>
</dbReference>
<evidence type="ECO:0000256" key="21">
    <source>
        <dbReference type="PROSITE-ProRule" id="PRU10141"/>
    </source>
</evidence>
<organism evidence="22">
    <name type="scientific">Cyprideis torosa</name>
    <dbReference type="NCBI Taxonomy" id="163714"/>
    <lineage>
        <taxon>Eukaryota</taxon>
        <taxon>Metazoa</taxon>
        <taxon>Ecdysozoa</taxon>
        <taxon>Arthropoda</taxon>
        <taxon>Crustacea</taxon>
        <taxon>Oligostraca</taxon>
        <taxon>Ostracoda</taxon>
        <taxon>Podocopa</taxon>
        <taxon>Podocopida</taxon>
        <taxon>Cytherocopina</taxon>
        <taxon>Cytheroidea</taxon>
        <taxon>Cytherideidae</taxon>
        <taxon>Cyprideis</taxon>
    </lineage>
</organism>
<dbReference type="AlphaFoldDB" id="A0A7R8WH40"/>
<dbReference type="GO" id="GO:0043235">
    <property type="term" value="C:receptor complex"/>
    <property type="evidence" value="ECO:0007669"/>
    <property type="project" value="TreeGrafter"/>
</dbReference>
<dbReference type="Pfam" id="PF00051">
    <property type="entry name" value="Kringle"/>
    <property type="match status" value="1"/>
</dbReference>
<comment type="catalytic activity">
    <reaction evidence="19">
        <text>L-tyrosyl-[protein] + ATP = O-phospho-L-tyrosyl-[protein] + ADP + H(+)</text>
        <dbReference type="Rhea" id="RHEA:10596"/>
        <dbReference type="Rhea" id="RHEA-COMP:10136"/>
        <dbReference type="Rhea" id="RHEA-COMP:20101"/>
        <dbReference type="ChEBI" id="CHEBI:15378"/>
        <dbReference type="ChEBI" id="CHEBI:30616"/>
        <dbReference type="ChEBI" id="CHEBI:46858"/>
        <dbReference type="ChEBI" id="CHEBI:61978"/>
        <dbReference type="ChEBI" id="CHEBI:456216"/>
        <dbReference type="EC" id="2.7.10.1"/>
    </reaction>
</comment>
<evidence type="ECO:0000256" key="19">
    <source>
        <dbReference type="ARBA" id="ARBA00051243"/>
    </source>
</evidence>
<protein>
    <recommendedName>
        <fullName evidence="2">receptor protein-tyrosine kinase</fullName>
        <ecNumber evidence="2">2.7.10.1</ecNumber>
    </recommendedName>
</protein>
<dbReference type="GO" id="GO:0005886">
    <property type="term" value="C:plasma membrane"/>
    <property type="evidence" value="ECO:0007669"/>
    <property type="project" value="UniProtKB-SubCell"/>
</dbReference>
<dbReference type="PANTHER" id="PTHR24416:SF317">
    <property type="entry name" value="MUSCLE, SKELETAL RECEPTOR TYROSINE-PROTEIN KINASE"/>
    <property type="match status" value="1"/>
</dbReference>
<dbReference type="Pfam" id="PF07714">
    <property type="entry name" value="PK_Tyr_Ser-Thr"/>
    <property type="match status" value="1"/>
</dbReference>
<evidence type="ECO:0000313" key="22">
    <source>
        <dbReference type="EMBL" id="CAD7228804.1"/>
    </source>
</evidence>
<evidence type="ECO:0000256" key="18">
    <source>
        <dbReference type="ARBA" id="ARBA00023180"/>
    </source>
</evidence>
<dbReference type="Gene3D" id="3.30.200.20">
    <property type="entry name" value="Phosphorylase Kinase, domain 1"/>
    <property type="match status" value="1"/>
</dbReference>
<proteinExistence type="predicted"/>
<feature type="binding site" evidence="21">
    <location>
        <position position="412"/>
    </location>
    <ligand>
        <name>ATP</name>
        <dbReference type="ChEBI" id="CHEBI:30616"/>
    </ligand>
</feature>
<evidence type="ECO:0000256" key="20">
    <source>
        <dbReference type="PROSITE-ProRule" id="PRU00121"/>
    </source>
</evidence>
<evidence type="ECO:0000256" key="12">
    <source>
        <dbReference type="ARBA" id="ARBA00022840"/>
    </source>
</evidence>
<dbReference type="PROSITE" id="PS50070">
    <property type="entry name" value="KRINGLE_2"/>
    <property type="match status" value="1"/>
</dbReference>
<dbReference type="InterPro" id="IPR011009">
    <property type="entry name" value="Kinase-like_dom_sf"/>
</dbReference>
<dbReference type="CDD" id="cd00108">
    <property type="entry name" value="KR"/>
    <property type="match status" value="1"/>
</dbReference>
<keyword evidence="6 20" id="KW-0420">Kringle</keyword>
<dbReference type="OrthoDB" id="3256376at2759"/>
<dbReference type="GO" id="GO:0005524">
    <property type="term" value="F:ATP binding"/>
    <property type="evidence" value="ECO:0007669"/>
    <property type="project" value="UniProtKB-UniRule"/>
</dbReference>
<dbReference type="FunFam" id="1.10.510.10:FF:000554">
    <property type="entry name" value="Predicted protein"/>
    <property type="match status" value="1"/>
</dbReference>
<name>A0A7R8WH40_9CRUS</name>
<dbReference type="PRINTS" id="PR00018">
    <property type="entry name" value="KRINGLE"/>
</dbReference>
<evidence type="ECO:0000256" key="13">
    <source>
        <dbReference type="ARBA" id="ARBA00022989"/>
    </source>
</evidence>
<evidence type="ECO:0000256" key="7">
    <source>
        <dbReference type="ARBA" id="ARBA00022679"/>
    </source>
</evidence>
<evidence type="ECO:0000256" key="15">
    <source>
        <dbReference type="ARBA" id="ARBA00023137"/>
    </source>
</evidence>
<dbReference type="InterPro" id="IPR038178">
    <property type="entry name" value="Kringle_sf"/>
</dbReference>
<dbReference type="PANTHER" id="PTHR24416">
    <property type="entry name" value="TYROSINE-PROTEIN KINASE RECEPTOR"/>
    <property type="match status" value="1"/>
</dbReference>
<keyword evidence="15" id="KW-0829">Tyrosine-protein kinase</keyword>
<keyword evidence="8" id="KW-0812">Transmembrane</keyword>
<dbReference type="InterPro" id="IPR001245">
    <property type="entry name" value="Ser-Thr/Tyr_kinase_cat_dom"/>
</dbReference>
<dbReference type="PROSITE" id="PS50011">
    <property type="entry name" value="PROTEIN_KINASE_DOM"/>
    <property type="match status" value="1"/>
</dbReference>
<keyword evidence="16" id="KW-1015">Disulfide bond</keyword>
<dbReference type="PROSITE" id="PS00109">
    <property type="entry name" value="PROTEIN_KINASE_TYR"/>
    <property type="match status" value="1"/>
</dbReference>
<dbReference type="InterPro" id="IPR020635">
    <property type="entry name" value="Tyr_kinase_cat_dom"/>
</dbReference>
<evidence type="ECO:0000256" key="16">
    <source>
        <dbReference type="ARBA" id="ARBA00023157"/>
    </source>
</evidence>
<keyword evidence="9" id="KW-0732">Signal</keyword>
<keyword evidence="4" id="KW-1003">Cell membrane</keyword>
<keyword evidence="5" id="KW-0597">Phosphoprotein</keyword>
<dbReference type="EC" id="2.7.10.1" evidence="2"/>
<evidence type="ECO:0000256" key="3">
    <source>
        <dbReference type="ARBA" id="ARBA00022473"/>
    </source>
</evidence>
<keyword evidence="12 21" id="KW-0067">ATP-binding</keyword>
<dbReference type="Gene3D" id="1.10.2000.10">
    <property type="entry name" value="Frizzled cysteine-rich domain"/>
    <property type="match status" value="1"/>
</dbReference>
<dbReference type="EMBL" id="OB661707">
    <property type="protein sequence ID" value="CAD7228804.1"/>
    <property type="molecule type" value="Genomic_DNA"/>
</dbReference>
<evidence type="ECO:0000256" key="1">
    <source>
        <dbReference type="ARBA" id="ARBA00004251"/>
    </source>
</evidence>
<evidence type="ECO:0000256" key="8">
    <source>
        <dbReference type="ARBA" id="ARBA00022692"/>
    </source>
</evidence>
<evidence type="ECO:0000256" key="2">
    <source>
        <dbReference type="ARBA" id="ARBA00011902"/>
    </source>
</evidence>
<dbReference type="Pfam" id="PF01392">
    <property type="entry name" value="Fz"/>
    <property type="match status" value="1"/>
</dbReference>
<dbReference type="GO" id="GO:0007169">
    <property type="term" value="P:cell surface receptor protein tyrosine kinase signaling pathway"/>
    <property type="evidence" value="ECO:0007669"/>
    <property type="project" value="TreeGrafter"/>
</dbReference>
<keyword evidence="18" id="KW-0325">Glycoprotein</keyword>
<dbReference type="PROSITE" id="PS50038">
    <property type="entry name" value="FZ"/>
    <property type="match status" value="1"/>
</dbReference>
<dbReference type="InterPro" id="IPR050122">
    <property type="entry name" value="RTK"/>
</dbReference>
<dbReference type="InterPro" id="IPR020067">
    <property type="entry name" value="Frizzled_dom"/>
</dbReference>
<evidence type="ECO:0000256" key="6">
    <source>
        <dbReference type="ARBA" id="ARBA00022572"/>
    </source>
</evidence>
<dbReference type="SUPFAM" id="SSF56112">
    <property type="entry name" value="Protein kinase-like (PK-like)"/>
    <property type="match status" value="1"/>
</dbReference>
<keyword evidence="17" id="KW-0675">Receptor</keyword>
<dbReference type="FunFam" id="3.30.200.20:FF:000159">
    <property type="entry name" value="muscle, skeletal receptor tyrosine-protein kinase"/>
    <property type="match status" value="1"/>
</dbReference>
<gene>
    <name evidence="22" type="ORF">CTOB1V02_LOCUS6682</name>
</gene>
<dbReference type="Gene3D" id="1.10.510.10">
    <property type="entry name" value="Transferase(Phosphotransferase) domain 1"/>
    <property type="match status" value="1"/>
</dbReference>
<dbReference type="PROSITE" id="PS00107">
    <property type="entry name" value="PROTEIN_KINASE_ATP"/>
    <property type="match status" value="1"/>
</dbReference>
<dbReference type="SMART" id="SM00130">
    <property type="entry name" value="KR"/>
    <property type="match status" value="1"/>
</dbReference>
<keyword evidence="3" id="KW-0217">Developmental protein</keyword>
<dbReference type="Gene3D" id="2.40.20.10">
    <property type="entry name" value="Plasminogen Kringle 4"/>
    <property type="match status" value="1"/>
</dbReference>
<evidence type="ECO:0000256" key="17">
    <source>
        <dbReference type="ARBA" id="ARBA00023170"/>
    </source>
</evidence>
<evidence type="ECO:0000256" key="14">
    <source>
        <dbReference type="ARBA" id="ARBA00023136"/>
    </source>
</evidence>
<evidence type="ECO:0000256" key="5">
    <source>
        <dbReference type="ARBA" id="ARBA00022553"/>
    </source>
</evidence>
<keyword evidence="14" id="KW-0472">Membrane</keyword>
<evidence type="ECO:0000256" key="10">
    <source>
        <dbReference type="ARBA" id="ARBA00022741"/>
    </source>
</evidence>
<evidence type="ECO:0000256" key="11">
    <source>
        <dbReference type="ARBA" id="ARBA00022777"/>
    </source>
</evidence>
<dbReference type="InterPro" id="IPR036790">
    <property type="entry name" value="Frizzled_dom_sf"/>
</dbReference>
<dbReference type="InterPro" id="IPR013806">
    <property type="entry name" value="Kringle-like"/>
</dbReference>
<keyword evidence="13" id="KW-1133">Transmembrane helix</keyword>
<dbReference type="InterPro" id="IPR008266">
    <property type="entry name" value="Tyr_kinase_AS"/>
</dbReference>
<keyword evidence="7" id="KW-0808">Transferase</keyword>
<dbReference type="GO" id="GO:0017147">
    <property type="term" value="F:Wnt-protein binding"/>
    <property type="evidence" value="ECO:0007669"/>
    <property type="project" value="TreeGrafter"/>
</dbReference>
<dbReference type="FunFam" id="1.10.2000.10:FF:000009">
    <property type="entry name" value="Muscle, skeletal, receptor tyrosine kinase"/>
    <property type="match status" value="1"/>
</dbReference>
<reference evidence="22" key="1">
    <citation type="submission" date="2020-11" db="EMBL/GenBank/DDBJ databases">
        <authorList>
            <person name="Tran Van P."/>
        </authorList>
    </citation>
    <scope>NUCLEOTIDE SEQUENCE</scope>
</reference>
<accession>A0A7R8WH40</accession>
<dbReference type="InterPro" id="IPR000719">
    <property type="entry name" value="Prot_kinase_dom"/>
</dbReference>
<comment type="subcellular location">
    <subcellularLocation>
        <location evidence="1">Cell membrane</location>
        <topology evidence="1">Single-pass type I membrane protein</topology>
    </subcellularLocation>
</comment>
<dbReference type="InterPro" id="IPR000001">
    <property type="entry name" value="Kringle"/>
</dbReference>
<dbReference type="InterPro" id="IPR017441">
    <property type="entry name" value="Protein_kinase_ATP_BS"/>
</dbReference>
<sequence length="691" mass="77276">MSLSYFDDEAEDSELLIPPPVIGYCAPYNGDICRRILNSTGLVWYNASVESGEGLLNEQVATNVWVELISALQEPCRSAAEVMLCNYAFPLCDYAGSYPVGLPLCYEDCVAVRDSFCHNEWVLVEENKRRGRYVKSRAHFRLPVCEDLPSLRGNAEGAKCTETGLTSFRKELATTECIRGRGRYYQGRQNVSQSGLPCQPWDQQTPHRHQRPPPVFPELDKAENHCRNAGAEELKPWCYTTDPEVRWETCDIPYCDNEVPPLPSDVYYPIGRGVLIDPPTTPPTSSDDLLSSLLDLPPSLALAGGVALVSLLLVCCLLCLCCLRSRKTRNKRGPKGQIGGAVPDLTELEKLPANTSYHYAGARLNPKLEALEYPRNDIIYIRDLGQGMFGRVFQARAPALVDVEEFTIVAVKALKEEATPDLVANFEKEACLLAEFDHPNIVRLLGVCAIGRPMCLLFEYMGRGDLNRFLRASAPTNYVIRSTDGSSFSEACLTVPDKIFIAKQVAAGMVYLSDRGFVHRDLATRNCLVSDHMEVKISDFGLSQRLPFENASYKGRPEDAIPVRWMPLESITTNEFTLKSDVWAFGICLWEIFTFALQPYYGMSHEEVINFLRNGSRLAPPENCPPPVYELMRKCWLQNPQERPGFKVIFGTLELIQEQIERAVMAAAQCGPQPRYAPVLGPNGEQVILYA</sequence>
<keyword evidence="11" id="KW-0418">Kinase</keyword>
<dbReference type="SMART" id="SM00219">
    <property type="entry name" value="TyrKc"/>
    <property type="match status" value="1"/>
</dbReference>
<evidence type="ECO:0000256" key="4">
    <source>
        <dbReference type="ARBA" id="ARBA00022475"/>
    </source>
</evidence>
<comment type="caution">
    <text evidence="20">Lacks conserved residue(s) required for the propagation of feature annotation.</text>
</comment>
<evidence type="ECO:0000256" key="9">
    <source>
        <dbReference type="ARBA" id="ARBA00022729"/>
    </source>
</evidence>